<dbReference type="InterPro" id="IPR045078">
    <property type="entry name" value="TST/MPST-like"/>
</dbReference>
<dbReference type="GO" id="GO:0004792">
    <property type="term" value="F:thiosulfate-cyanide sulfurtransferase activity"/>
    <property type="evidence" value="ECO:0007669"/>
    <property type="project" value="TreeGrafter"/>
</dbReference>
<dbReference type="PANTHER" id="PTHR11364:SF27">
    <property type="entry name" value="SULFURTRANSFERASE"/>
    <property type="match status" value="1"/>
</dbReference>
<dbReference type="Proteomes" id="UP000664859">
    <property type="component" value="Unassembled WGS sequence"/>
</dbReference>
<evidence type="ECO:0000313" key="5">
    <source>
        <dbReference type="Proteomes" id="UP000664859"/>
    </source>
</evidence>
<dbReference type="CDD" id="cd01448">
    <property type="entry name" value="TST_Repeat_1"/>
    <property type="match status" value="1"/>
</dbReference>
<keyword evidence="2" id="KW-0677">Repeat</keyword>
<comment type="caution">
    <text evidence="4">The sequence shown here is derived from an EMBL/GenBank/DDBJ whole genome shotgun (WGS) entry which is preliminary data.</text>
</comment>
<dbReference type="CDD" id="cd01449">
    <property type="entry name" value="TST_Repeat_2"/>
    <property type="match status" value="1"/>
</dbReference>
<evidence type="ECO:0000256" key="1">
    <source>
        <dbReference type="ARBA" id="ARBA00022679"/>
    </source>
</evidence>
<dbReference type="OrthoDB" id="270167at2759"/>
<keyword evidence="1" id="KW-0808">Transferase</keyword>
<dbReference type="EMBL" id="JAFCMP010000101">
    <property type="protein sequence ID" value="KAG5186938.1"/>
    <property type="molecule type" value="Genomic_DNA"/>
</dbReference>
<proteinExistence type="predicted"/>
<accession>A0A836CIX1</accession>
<evidence type="ECO:0000256" key="2">
    <source>
        <dbReference type="ARBA" id="ARBA00022737"/>
    </source>
</evidence>
<dbReference type="SUPFAM" id="SSF52821">
    <property type="entry name" value="Rhodanese/Cell cycle control phosphatase"/>
    <property type="match status" value="2"/>
</dbReference>
<evidence type="ECO:0000313" key="4">
    <source>
        <dbReference type="EMBL" id="KAG5186938.1"/>
    </source>
</evidence>
<evidence type="ECO:0000259" key="3">
    <source>
        <dbReference type="PROSITE" id="PS50206"/>
    </source>
</evidence>
<dbReference type="Pfam" id="PF00581">
    <property type="entry name" value="Rhodanese"/>
    <property type="match status" value="2"/>
</dbReference>
<keyword evidence="5" id="KW-1185">Reference proteome</keyword>
<sequence>MRKLAAACLLETAYGVRFTERCGLIGAYTSSDTAAACTIVEAHPVFTSPVVGVHELKYALDHVPERVRVVDSTWHGAAHPLRGKKEFKSMHVPSSTYFSIEDIANKTTPLPRMLPKADVFSKQVSDLGIGNEHHVVIYGGPNTASSARVWWMFRVFGHERVHILQGGLQVQVREYHTWTSTHHASSARHAAAPIAPLPNKNALPLQSRTWRSGSAPGTIVDVRPPERFHGLQAEPPLPDGLPEPARGHIPTSINLPWQSVVSAENSQHFLAAPQLSEVFRKAGVDVASDQPIVTTCSSGITAAMVSFALHLYGRDPALNPVFDGSWAEWATSSDFPIVPAASQARPPQSSRTDNAQ</sequence>
<dbReference type="InterPro" id="IPR036873">
    <property type="entry name" value="Rhodanese-like_dom_sf"/>
</dbReference>
<dbReference type="SMART" id="SM00450">
    <property type="entry name" value="RHOD"/>
    <property type="match status" value="2"/>
</dbReference>
<feature type="domain" description="Rhodanese" evidence="3">
    <location>
        <begin position="213"/>
        <end position="331"/>
    </location>
</feature>
<dbReference type="InterPro" id="IPR001763">
    <property type="entry name" value="Rhodanese-like_dom"/>
</dbReference>
<organism evidence="4 5">
    <name type="scientific">Tribonema minus</name>
    <dbReference type="NCBI Taxonomy" id="303371"/>
    <lineage>
        <taxon>Eukaryota</taxon>
        <taxon>Sar</taxon>
        <taxon>Stramenopiles</taxon>
        <taxon>Ochrophyta</taxon>
        <taxon>PX clade</taxon>
        <taxon>Xanthophyceae</taxon>
        <taxon>Tribonematales</taxon>
        <taxon>Tribonemataceae</taxon>
        <taxon>Tribonema</taxon>
    </lineage>
</organism>
<reference evidence="4" key="1">
    <citation type="submission" date="2021-02" db="EMBL/GenBank/DDBJ databases">
        <title>First Annotated Genome of the Yellow-green Alga Tribonema minus.</title>
        <authorList>
            <person name="Mahan K.M."/>
        </authorList>
    </citation>
    <scope>NUCLEOTIDE SEQUENCE</scope>
    <source>
        <strain evidence="4">UTEX B ZZ1240</strain>
    </source>
</reference>
<gene>
    <name evidence="4" type="ORF">JKP88DRAFT_308785</name>
</gene>
<dbReference type="GO" id="GO:0005739">
    <property type="term" value="C:mitochondrion"/>
    <property type="evidence" value="ECO:0007669"/>
    <property type="project" value="TreeGrafter"/>
</dbReference>
<dbReference type="PANTHER" id="PTHR11364">
    <property type="entry name" value="THIOSULFATE SULFERTANSFERASE"/>
    <property type="match status" value="1"/>
</dbReference>
<dbReference type="Gene3D" id="3.40.250.10">
    <property type="entry name" value="Rhodanese-like domain"/>
    <property type="match status" value="2"/>
</dbReference>
<dbReference type="PROSITE" id="PS50206">
    <property type="entry name" value="RHODANESE_3"/>
    <property type="match status" value="2"/>
</dbReference>
<feature type="domain" description="Rhodanese" evidence="3">
    <location>
        <begin position="63"/>
        <end position="180"/>
    </location>
</feature>
<name>A0A836CIX1_9STRA</name>
<dbReference type="AlphaFoldDB" id="A0A836CIX1"/>
<protein>
    <submittedName>
        <fullName evidence="4">Rhodanese-like domain-containing protein</fullName>
    </submittedName>
</protein>